<dbReference type="EMBL" id="SNVV01000016">
    <property type="protein sequence ID" value="TDN48178.1"/>
    <property type="molecule type" value="Genomic_DNA"/>
</dbReference>
<evidence type="ECO:0000313" key="4">
    <source>
        <dbReference type="EMBL" id="TDN48178.1"/>
    </source>
</evidence>
<dbReference type="AlphaFoldDB" id="A0A4R6DV54"/>
<evidence type="ECO:0000256" key="2">
    <source>
        <dbReference type="SAM" id="Phobius"/>
    </source>
</evidence>
<evidence type="ECO:0000313" key="5">
    <source>
        <dbReference type="Proteomes" id="UP000295129"/>
    </source>
</evidence>
<name>A0A4R6DV54_9RHOO</name>
<accession>A0A4R6DV54</accession>
<feature type="transmembrane region" description="Helical" evidence="2">
    <location>
        <begin position="279"/>
        <end position="302"/>
    </location>
</feature>
<feature type="region of interest" description="Disordered" evidence="1">
    <location>
        <begin position="97"/>
        <end position="153"/>
    </location>
</feature>
<protein>
    <recommendedName>
        <fullName evidence="3">J domain-containing protein</fullName>
    </recommendedName>
</protein>
<comment type="caution">
    <text evidence="4">The sequence shown here is derived from an EMBL/GenBank/DDBJ whole genome shotgun (WGS) entry which is preliminary data.</text>
</comment>
<gene>
    <name evidence="4" type="ORF">C7389_11683</name>
</gene>
<feature type="transmembrane region" description="Helical" evidence="2">
    <location>
        <begin position="435"/>
        <end position="468"/>
    </location>
</feature>
<feature type="domain" description="J" evidence="3">
    <location>
        <begin position="3"/>
        <end position="55"/>
    </location>
</feature>
<reference evidence="4 5" key="1">
    <citation type="submission" date="2019-03" db="EMBL/GenBank/DDBJ databases">
        <title>Genomic Encyclopedia of Type Strains, Phase IV (KMG-IV): sequencing the most valuable type-strain genomes for metagenomic binning, comparative biology and taxonomic classification.</title>
        <authorList>
            <person name="Goeker M."/>
        </authorList>
    </citation>
    <scope>NUCLEOTIDE SEQUENCE [LARGE SCALE GENOMIC DNA]</scope>
    <source>
        <strain evidence="4 5">DSM 12121</strain>
    </source>
</reference>
<feature type="transmembrane region" description="Helical" evidence="2">
    <location>
        <begin position="348"/>
        <end position="372"/>
    </location>
</feature>
<keyword evidence="2" id="KW-0812">Transmembrane</keyword>
<evidence type="ECO:0000256" key="1">
    <source>
        <dbReference type="SAM" id="MobiDB-lite"/>
    </source>
</evidence>
<keyword evidence="5" id="KW-1185">Reference proteome</keyword>
<dbReference type="PROSITE" id="PS50076">
    <property type="entry name" value="DNAJ_2"/>
    <property type="match status" value="1"/>
</dbReference>
<evidence type="ECO:0000259" key="3">
    <source>
        <dbReference type="PROSITE" id="PS50076"/>
    </source>
</evidence>
<dbReference type="InterPro" id="IPR001623">
    <property type="entry name" value="DnaJ_domain"/>
</dbReference>
<feature type="transmembrane region" description="Helical" evidence="2">
    <location>
        <begin position="393"/>
        <end position="415"/>
    </location>
</feature>
<feature type="transmembrane region" description="Helical" evidence="2">
    <location>
        <begin position="323"/>
        <end position="342"/>
    </location>
</feature>
<keyword evidence="2" id="KW-0472">Membrane</keyword>
<keyword evidence="2" id="KW-1133">Transmembrane helix</keyword>
<dbReference type="RefSeq" id="WP_211168487.1">
    <property type="nucleotide sequence ID" value="NZ_SNVV01000016.1"/>
</dbReference>
<feature type="transmembrane region" description="Helical" evidence="2">
    <location>
        <begin position="480"/>
        <end position="502"/>
    </location>
</feature>
<organism evidence="4 5">
    <name type="scientific">Azoarcus indigens</name>
    <dbReference type="NCBI Taxonomy" id="29545"/>
    <lineage>
        <taxon>Bacteria</taxon>
        <taxon>Pseudomonadati</taxon>
        <taxon>Pseudomonadota</taxon>
        <taxon>Betaproteobacteria</taxon>
        <taxon>Rhodocyclales</taxon>
        <taxon>Zoogloeaceae</taxon>
        <taxon>Azoarcus</taxon>
    </lineage>
</organism>
<proteinExistence type="predicted"/>
<sequence>MRNCWSELGLDEATTDNVIIKRAYARLLKQARPDDDPEGYQRLREAYDAALEQARWMRHHQALLAAEAAEEAQPGAAAGEANAARVATLAEGGGAQRIAGEQAEAAPRAEGSPPPQEGPQPLSAATSDLPPQAGMPGEAPAEADEPMPGWFPPEQLVESLLTHWRTEGDQALPGAWPVLVGHLDELPYALRGEASVRFADLVLEHADLPQDFARALATYFGWLSDFRSEAQLGLPRAQALRDRLEQARSLAEADPVFALRLERLQRFRRLRSERGAWRAWLFAFLHLPSLYMLIPSLSAPVLGSLGIGREEHAGLLRMVEKLGFLRLLPVAFLGAYCLPSNWKQGSTTFAALGLVFMAVLMLLAMMAGTAFLRRAGWGLLQAAAKVVDVSTKSGYRFTLFASLGGPIICGAVLLAPDLTPSLPEPWRGGAYSLLYSLLFVGSVLALRFVGSAASTVGLCWGLAAVAAVDVTFQPEPMMQASWVLVGAALWINLTLFLLHRYPQQVETWALAPWRVMRPSTPIGWLFVVVAIKFYVAVIALLVVALLPALAVATGRNLGTGFVVSALALAVAFAERLGMTPMLYFLCFIGTLRVMCLAQRWADALAERLYSRRWRMAVA</sequence>
<dbReference type="Proteomes" id="UP000295129">
    <property type="component" value="Unassembled WGS sequence"/>
</dbReference>
<feature type="transmembrane region" description="Helical" evidence="2">
    <location>
        <begin position="522"/>
        <end position="545"/>
    </location>
</feature>
<feature type="transmembrane region" description="Helical" evidence="2">
    <location>
        <begin position="557"/>
        <end position="576"/>
    </location>
</feature>